<keyword evidence="4" id="KW-0949">S-adenosyl-L-methionine</keyword>
<keyword evidence="3" id="KW-0004">4Fe-4S</keyword>
<comment type="caution">
    <text evidence="10">The sequence shown here is derived from an EMBL/GenBank/DDBJ whole genome shotgun (WGS) entry which is preliminary data.</text>
</comment>
<name>A0A1Y2D5K0_9FUNG</name>
<dbReference type="PROSITE" id="PS01087">
    <property type="entry name" value="RADICAL_ACTIVATING"/>
    <property type="match status" value="1"/>
</dbReference>
<keyword evidence="10" id="KW-0456">Lyase</keyword>
<dbReference type="CDD" id="cd01335">
    <property type="entry name" value="Radical_SAM"/>
    <property type="match status" value="1"/>
</dbReference>
<dbReference type="InterPro" id="IPR001989">
    <property type="entry name" value="Radical_activat_CS"/>
</dbReference>
<dbReference type="GO" id="GO:0046872">
    <property type="term" value="F:metal ion binding"/>
    <property type="evidence" value="ECO:0007669"/>
    <property type="project" value="UniProtKB-KW"/>
</dbReference>
<proteinExistence type="inferred from homology"/>
<evidence type="ECO:0000313" key="10">
    <source>
        <dbReference type="EMBL" id="ORY54530.1"/>
    </source>
</evidence>
<dbReference type="GO" id="GO:0051539">
    <property type="term" value="F:4 iron, 4 sulfur cluster binding"/>
    <property type="evidence" value="ECO:0007669"/>
    <property type="project" value="UniProtKB-KW"/>
</dbReference>
<reference evidence="10 11" key="1">
    <citation type="submission" date="2016-08" db="EMBL/GenBank/DDBJ databases">
        <title>A Parts List for Fungal Cellulosomes Revealed by Comparative Genomics.</title>
        <authorList>
            <consortium name="DOE Joint Genome Institute"/>
            <person name="Haitjema C.H."/>
            <person name="Gilmore S.P."/>
            <person name="Henske J.K."/>
            <person name="Solomon K.V."/>
            <person name="De Groot R."/>
            <person name="Kuo A."/>
            <person name="Mondo S.J."/>
            <person name="Salamov A.A."/>
            <person name="Labutti K."/>
            <person name="Zhao Z."/>
            <person name="Chiniquy J."/>
            <person name="Barry K."/>
            <person name="Brewer H.M."/>
            <person name="Purvine S.O."/>
            <person name="Wright A.T."/>
            <person name="Boxma B."/>
            <person name="Van Alen T."/>
            <person name="Hackstein J.H."/>
            <person name="Baker S.E."/>
            <person name="Grigoriev I.V."/>
            <person name="O'Malley M.A."/>
        </authorList>
    </citation>
    <scope>NUCLEOTIDE SEQUENCE [LARGE SCALE GENOMIC DNA]</scope>
    <source>
        <strain evidence="10 11">G1</strain>
    </source>
</reference>
<dbReference type="InterPro" id="IPR058240">
    <property type="entry name" value="rSAM_sf"/>
</dbReference>
<dbReference type="PANTHER" id="PTHR30352:SF5">
    <property type="entry name" value="PYRUVATE FORMATE-LYASE 1-ACTIVATING ENZYME"/>
    <property type="match status" value="1"/>
</dbReference>
<protein>
    <submittedName>
        <fullName evidence="10">Pyruvate formate-lyase activating</fullName>
    </submittedName>
</protein>
<dbReference type="Proteomes" id="UP000193920">
    <property type="component" value="Unassembled WGS sequence"/>
</dbReference>
<sequence>MSSLLTTVGLNKVSLLKPVSVLAASKLPLNTSLKLNNVSLNQRCLFSNQTSLLEESKCQNGSCNTNKKKRGKRLTKKKAPFDPSKTDYANCEGFVHSVESMGSLEGPGNRFLLFVTGCPARCIYCENPDTWQNANGTKKRVAELIKRAKNLKPYYENSVGGGGVTCSGGDPLSQPEFVSSFFYAMKHDVGLHTCLETSGQGSQYSWDTVLPQTDLVLLCIKHPNAKKYKEITRTCELSRMMEFLHEVERRNIPWWCRYVVISGLTDNDEDLKELVEICNNSKTLQRIDLLAYHTLGEHKWKELGLKYIMGENLIPKKERLTAIAEYLKKNLKNKNVEVNSGVE</sequence>
<dbReference type="STRING" id="1754190.A0A1Y2D5K0"/>
<evidence type="ECO:0000256" key="3">
    <source>
        <dbReference type="ARBA" id="ARBA00022485"/>
    </source>
</evidence>
<dbReference type="Gene3D" id="3.20.20.70">
    <property type="entry name" value="Aldolase class I"/>
    <property type="match status" value="1"/>
</dbReference>
<evidence type="ECO:0000256" key="1">
    <source>
        <dbReference type="ARBA" id="ARBA00001966"/>
    </source>
</evidence>
<dbReference type="SFLD" id="SFLDG01066">
    <property type="entry name" value="organic_radical-activating_enz"/>
    <property type="match status" value="1"/>
</dbReference>
<organism evidence="10 11">
    <name type="scientific">Neocallimastix californiae</name>
    <dbReference type="NCBI Taxonomy" id="1754190"/>
    <lineage>
        <taxon>Eukaryota</taxon>
        <taxon>Fungi</taxon>
        <taxon>Fungi incertae sedis</taxon>
        <taxon>Chytridiomycota</taxon>
        <taxon>Chytridiomycota incertae sedis</taxon>
        <taxon>Neocallimastigomycetes</taxon>
        <taxon>Neocallimastigales</taxon>
        <taxon>Neocallimastigaceae</taxon>
        <taxon>Neocallimastix</taxon>
    </lineage>
</organism>
<feature type="domain" description="Radical SAM core" evidence="9">
    <location>
        <begin position="104"/>
        <end position="330"/>
    </location>
</feature>
<dbReference type="GO" id="GO:0043365">
    <property type="term" value="F:[formate-C-acetyltransferase]-activating enzyme activity"/>
    <property type="evidence" value="ECO:0007669"/>
    <property type="project" value="InterPro"/>
</dbReference>
<dbReference type="SFLD" id="SFLDS00029">
    <property type="entry name" value="Radical_SAM"/>
    <property type="match status" value="1"/>
</dbReference>
<dbReference type="NCBIfam" id="TIGR02493">
    <property type="entry name" value="PFLA"/>
    <property type="match status" value="1"/>
</dbReference>
<dbReference type="OrthoDB" id="412320at2759"/>
<dbReference type="Pfam" id="PF04055">
    <property type="entry name" value="Radical_SAM"/>
    <property type="match status" value="1"/>
</dbReference>
<evidence type="ECO:0000256" key="7">
    <source>
        <dbReference type="ARBA" id="ARBA00023004"/>
    </source>
</evidence>
<keyword evidence="5" id="KW-0479">Metal-binding</keyword>
<dbReference type="PANTHER" id="PTHR30352">
    <property type="entry name" value="PYRUVATE FORMATE-LYASE-ACTIVATING ENZYME"/>
    <property type="match status" value="1"/>
</dbReference>
<dbReference type="InterPro" id="IPR034457">
    <property type="entry name" value="Organic_radical-activating"/>
</dbReference>
<dbReference type="SUPFAM" id="SSF102114">
    <property type="entry name" value="Radical SAM enzymes"/>
    <property type="match status" value="1"/>
</dbReference>
<dbReference type="GO" id="GO:0016829">
    <property type="term" value="F:lyase activity"/>
    <property type="evidence" value="ECO:0007669"/>
    <property type="project" value="UniProtKB-KW"/>
</dbReference>
<dbReference type="AlphaFoldDB" id="A0A1Y2D5K0"/>
<dbReference type="InterPro" id="IPR012838">
    <property type="entry name" value="PFL1_activating"/>
</dbReference>
<accession>A0A1Y2D5K0</accession>
<keyword evidence="11" id="KW-1185">Reference proteome</keyword>
<dbReference type="InterPro" id="IPR013785">
    <property type="entry name" value="Aldolase_TIM"/>
</dbReference>
<dbReference type="EMBL" id="MCOG01000084">
    <property type="protein sequence ID" value="ORY54530.1"/>
    <property type="molecule type" value="Genomic_DNA"/>
</dbReference>
<evidence type="ECO:0000256" key="4">
    <source>
        <dbReference type="ARBA" id="ARBA00022691"/>
    </source>
</evidence>
<keyword evidence="6" id="KW-0560">Oxidoreductase</keyword>
<evidence type="ECO:0000313" key="11">
    <source>
        <dbReference type="Proteomes" id="UP000193920"/>
    </source>
</evidence>
<evidence type="ECO:0000256" key="5">
    <source>
        <dbReference type="ARBA" id="ARBA00022723"/>
    </source>
</evidence>
<evidence type="ECO:0000256" key="8">
    <source>
        <dbReference type="ARBA" id="ARBA00023014"/>
    </source>
</evidence>
<dbReference type="InterPro" id="IPR007197">
    <property type="entry name" value="rSAM"/>
</dbReference>
<keyword evidence="8" id="KW-0411">Iron-sulfur</keyword>
<evidence type="ECO:0000256" key="2">
    <source>
        <dbReference type="ARBA" id="ARBA00009777"/>
    </source>
</evidence>
<evidence type="ECO:0000259" key="9">
    <source>
        <dbReference type="PROSITE" id="PS51918"/>
    </source>
</evidence>
<evidence type="ECO:0000256" key="6">
    <source>
        <dbReference type="ARBA" id="ARBA00023002"/>
    </source>
</evidence>
<comment type="similarity">
    <text evidence="2">Belongs to the organic radical-activating enzymes family.</text>
</comment>
<keyword evidence="7" id="KW-0408">Iron</keyword>
<gene>
    <name evidence="10" type="ORF">LY90DRAFT_382760</name>
</gene>
<keyword evidence="10" id="KW-0670">Pyruvate</keyword>
<comment type="cofactor">
    <cofactor evidence="1">
        <name>[4Fe-4S] cluster</name>
        <dbReference type="ChEBI" id="CHEBI:49883"/>
    </cofactor>
</comment>
<dbReference type="PROSITE" id="PS51918">
    <property type="entry name" value="RADICAL_SAM"/>
    <property type="match status" value="1"/>
</dbReference>